<name>A0ABV1KHD1_9PSEU</name>
<feature type="domain" description="GFO/IDH/MocA-like oxidoreductase" evidence="3">
    <location>
        <begin position="152"/>
        <end position="297"/>
    </location>
</feature>
<dbReference type="SUPFAM" id="SSF55347">
    <property type="entry name" value="Glyceraldehyde-3-phosphate dehydrogenase-like, C-terminal domain"/>
    <property type="match status" value="1"/>
</dbReference>
<evidence type="ECO:0000313" key="4">
    <source>
        <dbReference type="EMBL" id="MEQ3552753.1"/>
    </source>
</evidence>
<dbReference type="InterPro" id="IPR000683">
    <property type="entry name" value="Gfo/Idh/MocA-like_OxRdtase_N"/>
</dbReference>
<evidence type="ECO:0000259" key="3">
    <source>
        <dbReference type="Pfam" id="PF22725"/>
    </source>
</evidence>
<dbReference type="EMBL" id="JBEDNQ010000008">
    <property type="protein sequence ID" value="MEQ3552753.1"/>
    <property type="molecule type" value="Genomic_DNA"/>
</dbReference>
<dbReference type="Pfam" id="PF01408">
    <property type="entry name" value="GFO_IDH_MocA"/>
    <property type="match status" value="1"/>
</dbReference>
<dbReference type="InterPro" id="IPR050463">
    <property type="entry name" value="Gfo/Idh/MocA_oxidrdct_glycsds"/>
</dbReference>
<dbReference type="Gene3D" id="3.30.360.10">
    <property type="entry name" value="Dihydrodipicolinate Reductase, domain 2"/>
    <property type="match status" value="1"/>
</dbReference>
<dbReference type="Proteomes" id="UP001494902">
    <property type="component" value="Unassembled WGS sequence"/>
</dbReference>
<evidence type="ECO:0000256" key="1">
    <source>
        <dbReference type="ARBA" id="ARBA00023002"/>
    </source>
</evidence>
<proteinExistence type="predicted"/>
<dbReference type="InterPro" id="IPR036291">
    <property type="entry name" value="NAD(P)-bd_dom_sf"/>
</dbReference>
<evidence type="ECO:0000259" key="2">
    <source>
        <dbReference type="Pfam" id="PF01408"/>
    </source>
</evidence>
<dbReference type="InterPro" id="IPR055170">
    <property type="entry name" value="GFO_IDH_MocA-like_dom"/>
</dbReference>
<organism evidence="4 5">
    <name type="scientific">Pseudonocardia nematodicida</name>
    <dbReference type="NCBI Taxonomy" id="1206997"/>
    <lineage>
        <taxon>Bacteria</taxon>
        <taxon>Bacillati</taxon>
        <taxon>Actinomycetota</taxon>
        <taxon>Actinomycetes</taxon>
        <taxon>Pseudonocardiales</taxon>
        <taxon>Pseudonocardiaceae</taxon>
        <taxon>Pseudonocardia</taxon>
    </lineage>
</organism>
<gene>
    <name evidence="4" type="ORF">WIS52_19980</name>
</gene>
<accession>A0ABV1KHD1</accession>
<keyword evidence="1" id="KW-0560">Oxidoreductase</keyword>
<evidence type="ECO:0000313" key="5">
    <source>
        <dbReference type="Proteomes" id="UP001494902"/>
    </source>
</evidence>
<reference evidence="4 5" key="1">
    <citation type="submission" date="2024-03" db="EMBL/GenBank/DDBJ databases">
        <title>Draft genome sequence of Pseudonocardia nematodicida JCM 31783.</title>
        <authorList>
            <person name="Butdee W."/>
            <person name="Duangmal K."/>
        </authorList>
    </citation>
    <scope>NUCLEOTIDE SEQUENCE [LARGE SCALE GENOMIC DNA]</scope>
    <source>
        <strain evidence="4 5">JCM 31783</strain>
    </source>
</reference>
<dbReference type="SUPFAM" id="SSF51735">
    <property type="entry name" value="NAD(P)-binding Rossmann-fold domains"/>
    <property type="match status" value="1"/>
</dbReference>
<keyword evidence="5" id="KW-1185">Reference proteome</keyword>
<feature type="domain" description="Gfo/Idh/MocA-like oxidoreductase N-terminal" evidence="2">
    <location>
        <begin position="16"/>
        <end position="143"/>
    </location>
</feature>
<dbReference type="RefSeq" id="WP_349299822.1">
    <property type="nucleotide sequence ID" value="NZ_JBEDNQ010000008.1"/>
</dbReference>
<dbReference type="PANTHER" id="PTHR43818:SF11">
    <property type="entry name" value="BCDNA.GH03377"/>
    <property type="match status" value="1"/>
</dbReference>
<comment type="caution">
    <text evidence="4">The sequence shown here is derived from an EMBL/GenBank/DDBJ whole genome shotgun (WGS) entry which is preliminary data.</text>
</comment>
<sequence length="396" mass="41446">MSEHETDSGVVRAGEIGVGVVGAGWMGHLHARAYARLPHHVTDLPWRPRLVAVADPVLAAAEDHVARYGFARAHTDWRDLVADPEITAVSVASPNSTHREVGVAVAEAGKHLWIEKPVGLSSVDTAAVAAAVHATGVRSTVGFNYRMVPAVARAKRLIDDGVLGPLTHARFRLLTDFAADPDGVLSWRFTREHGGTGVLNDLAVHGVDLIRHLAGEVASVVADGDRFVPRRPLAQAGASQYGRGGADSLTGEVENLDYVSVLGRTTAGAIVTLEASRVAVGDQNDYGFEIHGTRGLLSFDFRRPGELHVAAGSSYVDQPATTYAAAPGDGDFALFQPGAGNPTGFDDLKVSECAAFLRGIAEGRSGGATIDDALAAARVLDAVAESVEKGARVEPA</sequence>
<protein>
    <submittedName>
        <fullName evidence="4">Gfo/Idh/MocA family oxidoreductase</fullName>
    </submittedName>
</protein>
<dbReference type="PANTHER" id="PTHR43818">
    <property type="entry name" value="BCDNA.GH03377"/>
    <property type="match status" value="1"/>
</dbReference>
<dbReference type="Pfam" id="PF22725">
    <property type="entry name" value="GFO_IDH_MocA_C3"/>
    <property type="match status" value="1"/>
</dbReference>
<dbReference type="Gene3D" id="3.40.50.720">
    <property type="entry name" value="NAD(P)-binding Rossmann-like Domain"/>
    <property type="match status" value="1"/>
</dbReference>